<dbReference type="Proteomes" id="UP000613512">
    <property type="component" value="Unassembled WGS sequence"/>
</dbReference>
<dbReference type="InterPro" id="IPR034291">
    <property type="entry name" value="TMP_synthase"/>
</dbReference>
<feature type="domain" description="Thiamine phosphate synthase/TenI" evidence="12">
    <location>
        <begin position="13"/>
        <end position="195"/>
    </location>
</feature>
<evidence type="ECO:0000313" key="14">
    <source>
        <dbReference type="Proteomes" id="UP000613512"/>
    </source>
</evidence>
<accession>A0A916W7I8</accession>
<comment type="pathway">
    <text evidence="1 9 11">Cofactor biosynthesis; thiamine diphosphate biosynthesis; thiamine phosphate from 4-amino-2-methyl-5-diphosphomethylpyrimidine and 4-methyl-5-(2-phosphoethyl)-thiazole: step 1/1.</text>
</comment>
<dbReference type="NCBIfam" id="TIGR00693">
    <property type="entry name" value="thiE"/>
    <property type="match status" value="1"/>
</dbReference>
<dbReference type="GO" id="GO:0004789">
    <property type="term" value="F:thiamine-phosphate diphosphorylase activity"/>
    <property type="evidence" value="ECO:0007669"/>
    <property type="project" value="UniProtKB-UniRule"/>
</dbReference>
<dbReference type="InterPro" id="IPR022998">
    <property type="entry name" value="ThiamineP_synth_TenI"/>
</dbReference>
<evidence type="ECO:0000256" key="4">
    <source>
        <dbReference type="ARBA" id="ARBA00022842"/>
    </source>
</evidence>
<keyword evidence="2 9" id="KW-0808">Transferase</keyword>
<dbReference type="PANTHER" id="PTHR20857">
    <property type="entry name" value="THIAMINE-PHOSPHATE PYROPHOSPHORYLASE"/>
    <property type="match status" value="1"/>
</dbReference>
<evidence type="ECO:0000259" key="12">
    <source>
        <dbReference type="Pfam" id="PF02581"/>
    </source>
</evidence>
<keyword evidence="5 9" id="KW-0784">Thiamine biosynthesis</keyword>
<dbReference type="AlphaFoldDB" id="A0A916W7I8"/>
<dbReference type="Gene3D" id="3.20.20.70">
    <property type="entry name" value="Aldolase class I"/>
    <property type="match status" value="1"/>
</dbReference>
<feature type="binding site" evidence="9">
    <location>
        <position position="143"/>
    </location>
    <ligand>
        <name>4-amino-2-methyl-5-(diphosphooxymethyl)pyrimidine</name>
        <dbReference type="ChEBI" id="CHEBI:57841"/>
    </ligand>
</feature>
<comment type="catalytic activity">
    <reaction evidence="8 9 10">
        <text>2-[(2R,5Z)-2-carboxy-4-methylthiazol-5(2H)-ylidene]ethyl phosphate + 4-amino-2-methyl-5-(diphosphooxymethyl)pyrimidine + 2 H(+) = thiamine phosphate + CO2 + diphosphate</text>
        <dbReference type="Rhea" id="RHEA:47844"/>
        <dbReference type="ChEBI" id="CHEBI:15378"/>
        <dbReference type="ChEBI" id="CHEBI:16526"/>
        <dbReference type="ChEBI" id="CHEBI:33019"/>
        <dbReference type="ChEBI" id="CHEBI:37575"/>
        <dbReference type="ChEBI" id="CHEBI:57841"/>
        <dbReference type="ChEBI" id="CHEBI:62899"/>
        <dbReference type="EC" id="2.5.1.3"/>
    </reaction>
</comment>
<evidence type="ECO:0000256" key="3">
    <source>
        <dbReference type="ARBA" id="ARBA00022723"/>
    </source>
</evidence>
<feature type="binding site" evidence="9">
    <location>
        <begin position="192"/>
        <end position="193"/>
    </location>
    <ligand>
        <name>2-[(2R,5Z)-2-carboxy-4-methylthiazol-5(2H)-ylidene]ethyl phosphate</name>
        <dbReference type="ChEBI" id="CHEBI:62899"/>
    </ligand>
</feature>
<dbReference type="GO" id="GO:0000287">
    <property type="term" value="F:magnesium ion binding"/>
    <property type="evidence" value="ECO:0007669"/>
    <property type="project" value="UniProtKB-UniRule"/>
</dbReference>
<dbReference type="EC" id="2.5.1.3" evidence="9"/>
<dbReference type="GO" id="GO:0005737">
    <property type="term" value="C:cytoplasm"/>
    <property type="evidence" value="ECO:0007669"/>
    <property type="project" value="TreeGrafter"/>
</dbReference>
<dbReference type="InterPro" id="IPR036206">
    <property type="entry name" value="ThiamineP_synth_sf"/>
</dbReference>
<reference evidence="13" key="2">
    <citation type="submission" date="2020-09" db="EMBL/GenBank/DDBJ databases">
        <authorList>
            <person name="Sun Q."/>
            <person name="Zhou Y."/>
        </authorList>
    </citation>
    <scope>NUCLEOTIDE SEQUENCE</scope>
    <source>
        <strain evidence="13">CGMCC 1.12408</strain>
    </source>
</reference>
<keyword evidence="14" id="KW-1185">Reference proteome</keyword>
<feature type="binding site" evidence="9">
    <location>
        <position position="172"/>
    </location>
    <ligand>
        <name>2-[(2R,5Z)-2-carboxy-4-methylthiazol-5(2H)-ylidene]ethyl phosphate</name>
        <dbReference type="ChEBI" id="CHEBI:62899"/>
    </ligand>
</feature>
<evidence type="ECO:0000313" key="13">
    <source>
        <dbReference type="EMBL" id="GGA72659.1"/>
    </source>
</evidence>
<dbReference type="HAMAP" id="MF_00097">
    <property type="entry name" value="TMP_synthase"/>
    <property type="match status" value="1"/>
</dbReference>
<comment type="catalytic activity">
    <reaction evidence="6 9 10">
        <text>4-methyl-5-(2-phosphooxyethyl)-thiazole + 4-amino-2-methyl-5-(diphosphooxymethyl)pyrimidine + H(+) = thiamine phosphate + diphosphate</text>
        <dbReference type="Rhea" id="RHEA:22328"/>
        <dbReference type="ChEBI" id="CHEBI:15378"/>
        <dbReference type="ChEBI" id="CHEBI:33019"/>
        <dbReference type="ChEBI" id="CHEBI:37575"/>
        <dbReference type="ChEBI" id="CHEBI:57841"/>
        <dbReference type="ChEBI" id="CHEBI:58296"/>
        <dbReference type="EC" id="2.5.1.3"/>
    </reaction>
</comment>
<dbReference type="SUPFAM" id="SSF51391">
    <property type="entry name" value="Thiamin phosphate synthase"/>
    <property type="match status" value="1"/>
</dbReference>
<dbReference type="Pfam" id="PF02581">
    <property type="entry name" value="TMP-TENI"/>
    <property type="match status" value="1"/>
</dbReference>
<dbReference type="RefSeq" id="WP_229740680.1">
    <property type="nucleotide sequence ID" value="NZ_BMEY01000006.1"/>
</dbReference>
<dbReference type="CDD" id="cd00564">
    <property type="entry name" value="TMP_TenI"/>
    <property type="match status" value="1"/>
</dbReference>
<evidence type="ECO:0000256" key="6">
    <source>
        <dbReference type="ARBA" id="ARBA00047334"/>
    </source>
</evidence>
<comment type="function">
    <text evidence="9">Condenses 4-methyl-5-(beta-hydroxyethyl)thiazole monophosphate (THZ-P) and 2-methyl-4-amino-5-hydroxymethyl pyrimidine pyrophosphate (HMP-PP) to form thiamine monophosphate (TMP).</text>
</comment>
<keyword evidence="4 9" id="KW-0460">Magnesium</keyword>
<evidence type="ECO:0000256" key="5">
    <source>
        <dbReference type="ARBA" id="ARBA00022977"/>
    </source>
</evidence>
<dbReference type="GO" id="GO:0009229">
    <property type="term" value="P:thiamine diphosphate biosynthetic process"/>
    <property type="evidence" value="ECO:0007669"/>
    <property type="project" value="UniProtKB-UniRule"/>
</dbReference>
<evidence type="ECO:0000256" key="9">
    <source>
        <dbReference type="HAMAP-Rule" id="MF_00097"/>
    </source>
</evidence>
<reference evidence="13" key="1">
    <citation type="journal article" date="2014" name="Int. J. Syst. Evol. Microbiol.">
        <title>Complete genome sequence of Corynebacterium casei LMG S-19264T (=DSM 44701T), isolated from a smear-ripened cheese.</title>
        <authorList>
            <consortium name="US DOE Joint Genome Institute (JGI-PGF)"/>
            <person name="Walter F."/>
            <person name="Albersmeier A."/>
            <person name="Kalinowski J."/>
            <person name="Ruckert C."/>
        </authorList>
    </citation>
    <scope>NUCLEOTIDE SEQUENCE</scope>
    <source>
        <strain evidence="13">CGMCC 1.12408</strain>
    </source>
</reference>
<evidence type="ECO:0000256" key="11">
    <source>
        <dbReference type="RuleBase" id="RU004253"/>
    </source>
</evidence>
<evidence type="ECO:0000256" key="7">
    <source>
        <dbReference type="ARBA" id="ARBA00047851"/>
    </source>
</evidence>
<protein>
    <recommendedName>
        <fullName evidence="9">Thiamine-phosphate synthase</fullName>
        <shortName evidence="9">TP synthase</shortName>
        <shortName evidence="9">TPS</shortName>
        <ecNumber evidence="9">2.5.1.3</ecNumber>
    </recommendedName>
    <alternativeName>
        <fullName evidence="9">Thiamine-phosphate pyrophosphorylase</fullName>
        <shortName evidence="9">TMP pyrophosphorylase</shortName>
        <shortName evidence="9">TMP-PPase</shortName>
    </alternativeName>
</protein>
<evidence type="ECO:0000256" key="1">
    <source>
        <dbReference type="ARBA" id="ARBA00005165"/>
    </source>
</evidence>
<dbReference type="InterPro" id="IPR013785">
    <property type="entry name" value="Aldolase_TIM"/>
</dbReference>
<comment type="similarity">
    <text evidence="9 10">Belongs to the thiamine-phosphate synthase family.</text>
</comment>
<feature type="binding site" evidence="9">
    <location>
        <position position="114"/>
    </location>
    <ligand>
        <name>4-amino-2-methyl-5-(diphosphooxymethyl)pyrimidine</name>
        <dbReference type="ChEBI" id="CHEBI:57841"/>
    </ligand>
</feature>
<dbReference type="GO" id="GO:0009228">
    <property type="term" value="P:thiamine biosynthetic process"/>
    <property type="evidence" value="ECO:0007669"/>
    <property type="project" value="UniProtKB-KW"/>
</dbReference>
<organism evidence="13 14">
    <name type="scientific">Ornithinibacillus halotolerans</name>
    <dbReference type="NCBI Taxonomy" id="1274357"/>
    <lineage>
        <taxon>Bacteria</taxon>
        <taxon>Bacillati</taxon>
        <taxon>Bacillota</taxon>
        <taxon>Bacilli</taxon>
        <taxon>Bacillales</taxon>
        <taxon>Bacillaceae</taxon>
        <taxon>Ornithinibacillus</taxon>
    </lineage>
</organism>
<keyword evidence="3 9" id="KW-0479">Metal-binding</keyword>
<comment type="catalytic activity">
    <reaction evidence="7 9 10">
        <text>2-(2-carboxy-4-methylthiazol-5-yl)ethyl phosphate + 4-amino-2-methyl-5-(diphosphooxymethyl)pyrimidine + 2 H(+) = thiamine phosphate + CO2 + diphosphate</text>
        <dbReference type="Rhea" id="RHEA:47848"/>
        <dbReference type="ChEBI" id="CHEBI:15378"/>
        <dbReference type="ChEBI" id="CHEBI:16526"/>
        <dbReference type="ChEBI" id="CHEBI:33019"/>
        <dbReference type="ChEBI" id="CHEBI:37575"/>
        <dbReference type="ChEBI" id="CHEBI:57841"/>
        <dbReference type="ChEBI" id="CHEBI:62890"/>
        <dbReference type="EC" id="2.5.1.3"/>
    </reaction>
</comment>
<gene>
    <name evidence="13" type="primary">thiE1</name>
    <name evidence="9" type="synonym">thiE</name>
    <name evidence="13" type="ORF">GCM10008025_15560</name>
</gene>
<feature type="binding site" evidence="9">
    <location>
        <begin position="140"/>
        <end position="142"/>
    </location>
    <ligand>
        <name>2-[(2R,5Z)-2-carboxy-4-methylthiazol-5(2H)-ylidene]ethyl phosphate</name>
        <dbReference type="ChEBI" id="CHEBI:62899"/>
    </ligand>
</feature>
<proteinExistence type="inferred from homology"/>
<feature type="binding site" evidence="9">
    <location>
        <position position="77"/>
    </location>
    <ligand>
        <name>Mg(2+)</name>
        <dbReference type="ChEBI" id="CHEBI:18420"/>
    </ligand>
</feature>
<dbReference type="PANTHER" id="PTHR20857:SF15">
    <property type="entry name" value="THIAMINE-PHOSPHATE SYNTHASE"/>
    <property type="match status" value="1"/>
</dbReference>
<dbReference type="EMBL" id="BMEY01000006">
    <property type="protein sequence ID" value="GGA72659.1"/>
    <property type="molecule type" value="Genomic_DNA"/>
</dbReference>
<comment type="cofactor">
    <cofactor evidence="9">
        <name>Mg(2+)</name>
        <dbReference type="ChEBI" id="CHEBI:18420"/>
    </cofactor>
    <text evidence="9">Binds 1 Mg(2+) ion per subunit.</text>
</comment>
<dbReference type="FunFam" id="3.20.20.70:FF:000096">
    <property type="entry name" value="Thiamine-phosphate synthase"/>
    <property type="match status" value="1"/>
</dbReference>
<evidence type="ECO:0000256" key="2">
    <source>
        <dbReference type="ARBA" id="ARBA00022679"/>
    </source>
</evidence>
<name>A0A916W7I8_9BACI</name>
<evidence type="ECO:0000256" key="10">
    <source>
        <dbReference type="RuleBase" id="RU003826"/>
    </source>
</evidence>
<feature type="binding site" evidence="9">
    <location>
        <position position="76"/>
    </location>
    <ligand>
        <name>4-amino-2-methyl-5-(diphosphooxymethyl)pyrimidine</name>
        <dbReference type="ChEBI" id="CHEBI:57841"/>
    </ligand>
</feature>
<evidence type="ECO:0000256" key="8">
    <source>
        <dbReference type="ARBA" id="ARBA00047883"/>
    </source>
</evidence>
<comment type="caution">
    <text evidence="13">The sequence shown here is derived from an EMBL/GenBank/DDBJ whole genome shotgun (WGS) entry which is preliminary data.</text>
</comment>
<feature type="binding site" evidence="9">
    <location>
        <position position="96"/>
    </location>
    <ligand>
        <name>Mg(2+)</name>
        <dbReference type="ChEBI" id="CHEBI:18420"/>
    </ligand>
</feature>
<feature type="binding site" evidence="9">
    <location>
        <begin position="41"/>
        <end position="45"/>
    </location>
    <ligand>
        <name>4-amino-2-methyl-5-(diphosphooxymethyl)pyrimidine</name>
        <dbReference type="ChEBI" id="CHEBI:57841"/>
    </ligand>
</feature>
<sequence>MHKAMLAKKLRKYFVMGSQNCSLDPVETLKLAVEAGITAFQFREKGVGSLTGEKKLELGKKLREICLEHNVLFIINDDVDLVKPLEADGIHVGQEDVSVNDLRKLMPEKIIGLSVSNRFELEQSPIHLVDYVGAGPIFSTTTKSDAKAPVGIEWIKAIRNEYPSIPLVGIGGINTTNAGQVMSAGADGVAVISAITKAENIEKAVKNL</sequence>